<name>A0A6J6EAM8_9ZZZZ</name>
<dbReference type="SUPFAM" id="SSF51419">
    <property type="entry name" value="PLP-binding barrel"/>
    <property type="match status" value="1"/>
</dbReference>
<dbReference type="PANTHER" id="PTHR10146">
    <property type="entry name" value="PROLINE SYNTHETASE CO-TRANSCRIBED BACTERIAL HOMOLOG PROTEIN"/>
    <property type="match status" value="1"/>
</dbReference>
<dbReference type="CDD" id="cd00635">
    <property type="entry name" value="PLPDE_III_YBL036c_like"/>
    <property type="match status" value="1"/>
</dbReference>
<evidence type="ECO:0000259" key="2">
    <source>
        <dbReference type="Pfam" id="PF01168"/>
    </source>
</evidence>
<dbReference type="PROSITE" id="PS01211">
    <property type="entry name" value="UPF0001"/>
    <property type="match status" value="1"/>
</dbReference>
<dbReference type="InterPro" id="IPR029066">
    <property type="entry name" value="PLP-binding_barrel"/>
</dbReference>
<organism evidence="3">
    <name type="scientific">freshwater metagenome</name>
    <dbReference type="NCBI Taxonomy" id="449393"/>
    <lineage>
        <taxon>unclassified sequences</taxon>
        <taxon>metagenomes</taxon>
        <taxon>ecological metagenomes</taxon>
    </lineage>
</organism>
<proteinExistence type="inferred from homology"/>
<dbReference type="GO" id="GO:0030170">
    <property type="term" value="F:pyridoxal phosphate binding"/>
    <property type="evidence" value="ECO:0007669"/>
    <property type="project" value="InterPro"/>
</dbReference>
<accession>A0A6J6EAM8</accession>
<dbReference type="PIRSF" id="PIRSF004848">
    <property type="entry name" value="YBL036c_PLPDEIII"/>
    <property type="match status" value="1"/>
</dbReference>
<dbReference type="InterPro" id="IPR011078">
    <property type="entry name" value="PyrdxlP_homeostasis"/>
</dbReference>
<dbReference type="AlphaFoldDB" id="A0A6J6EAM8"/>
<gene>
    <name evidence="3" type="ORF">UFOPK1740_00386</name>
</gene>
<evidence type="ECO:0000313" key="3">
    <source>
        <dbReference type="EMBL" id="CAB4573177.1"/>
    </source>
</evidence>
<keyword evidence="1" id="KW-0663">Pyridoxal phosphate</keyword>
<dbReference type="HAMAP" id="MF_02087">
    <property type="entry name" value="PLP_homeostasis"/>
    <property type="match status" value="1"/>
</dbReference>
<dbReference type="Gene3D" id="3.20.20.10">
    <property type="entry name" value="Alanine racemase"/>
    <property type="match status" value="1"/>
</dbReference>
<sequence length="233" mass="25221">MSNRLKDIQSNLEKINTRIAEACSGSKRKISEITLIAVTKTYPASDVDLLKQLGIENVGENKDQEASGKISQVKEKFSWHFIGQLQSNKAKSVVTYADLIHSVDRLSLAKELQKSASAIAKKQKVLIQVDLDQSGPDASRGGVWPADLAGLAQFISQSENLELAGLMSVAPLGENPSEAFERLAQIRSDFLKNYPNALILSAGMSEDLEAAIEHGATHLRIGSALLGERPKIG</sequence>
<protein>
    <submittedName>
        <fullName evidence="3">Unannotated protein</fullName>
    </submittedName>
</protein>
<dbReference type="EMBL" id="CAEZTU010000010">
    <property type="protein sequence ID" value="CAB4573177.1"/>
    <property type="molecule type" value="Genomic_DNA"/>
</dbReference>
<reference evidence="3" key="1">
    <citation type="submission" date="2020-05" db="EMBL/GenBank/DDBJ databases">
        <authorList>
            <person name="Chiriac C."/>
            <person name="Salcher M."/>
            <person name="Ghai R."/>
            <person name="Kavagutti S V."/>
        </authorList>
    </citation>
    <scope>NUCLEOTIDE SEQUENCE</scope>
</reference>
<feature type="domain" description="Alanine racemase N-terminal" evidence="2">
    <location>
        <begin position="27"/>
        <end position="230"/>
    </location>
</feature>
<dbReference type="InterPro" id="IPR001608">
    <property type="entry name" value="Ala_racemase_N"/>
</dbReference>
<dbReference type="PANTHER" id="PTHR10146:SF14">
    <property type="entry name" value="PYRIDOXAL PHOSPHATE HOMEOSTASIS PROTEIN"/>
    <property type="match status" value="1"/>
</dbReference>
<dbReference type="NCBIfam" id="TIGR00044">
    <property type="entry name" value="YggS family pyridoxal phosphate-dependent enzyme"/>
    <property type="match status" value="1"/>
</dbReference>
<dbReference type="Pfam" id="PF01168">
    <property type="entry name" value="Ala_racemase_N"/>
    <property type="match status" value="1"/>
</dbReference>
<evidence type="ECO:0000256" key="1">
    <source>
        <dbReference type="ARBA" id="ARBA00022898"/>
    </source>
</evidence>